<dbReference type="Pfam" id="PF22936">
    <property type="entry name" value="Pol_BBD"/>
    <property type="match status" value="1"/>
</dbReference>
<reference evidence="3" key="1">
    <citation type="journal article" date="2019" name="Sci. Rep.">
        <title>Draft genome of Tanacetum cinerariifolium, the natural source of mosquito coil.</title>
        <authorList>
            <person name="Yamashiro T."/>
            <person name="Shiraishi A."/>
            <person name="Satake H."/>
            <person name="Nakayama K."/>
        </authorList>
    </citation>
    <scope>NUCLEOTIDE SEQUENCE</scope>
</reference>
<protein>
    <recommendedName>
        <fullName evidence="2">Retrovirus-related Pol polyprotein from transposon TNT 1-94-like beta-barrel domain-containing protein</fullName>
    </recommendedName>
</protein>
<proteinExistence type="predicted"/>
<comment type="caution">
    <text evidence="3">The sequence shown here is derived from an EMBL/GenBank/DDBJ whole genome shotgun (WGS) entry which is preliminary data.</text>
</comment>
<accession>A0A699H5B2</accession>
<dbReference type="InterPro" id="IPR054722">
    <property type="entry name" value="PolX-like_BBD"/>
</dbReference>
<sequence>MSTSNVHQQSLADVVFKTRPPILERSSYISWASHFRRYLNRKRETRKWLSKAIDEGPYEFRIFTPSKTEAPRLQKEEDLRGDDLKHYEAEIEAMNLILISIPKDIYNSEDACTTTKSIEKKLDKSHDPLELVAHTGSSSRNSSPYYVTHPSSMFNYDHDYQRDKVQNNSDDLITSAMILLAHVITRNFSNPTNNRLRTSSNTRNQAIVQGDRMLLAKQDEAEVILTDEQNDFLFTDASRMDEIDELSANIFLMARIQPTTLILILGQAMILHFLVRNAYNEAEKQQIIDKKVQQQNIMLTKQLELYKEKVWVFEITKEKTNNYFNEYIEADRKAKQFEQESQSYFIHDRDIIRDLEQHRDKLDLNVVELKKQTVELQKTKSILKRKMSENKDQYHDTVLNLEAKVKKNVDTVLKIRNSLQGMFMLGQKPMSFYDSKLKHGLGYANPYTLKKEISQNPKLYDASCLDDSKIHMNIRDTEEILKDATKTQIKMKNKMKDPIAIEKKRNVSTIDYHKFNALYKDVPQKELSAEQKYFHHLLYLLTIIQMKFQHSGCSKHITGDRSLLKNCIEIFMGTVRFENDHFTTITRYGDYVQGNITICHVYYVEGLGHNLFSVGKFYDSDLEVAFRSNMLRALLHLDFGTINDLTKHDLVDGLPKFKYSIYHLCSACERGKKSMNTLSKEDLDNLFGPMFDEYFEKKSSDLPINFAAQQVHNKEDSPMTTSIDIEEHEAPPINYSYLGLRKKYRLSLKNAMPPRDKFITGYRMEHPNITMEEYIRLEEEKARRHAIVFNDELSSEKTLSCEPTLSSLNNNEIDFRISFDEFDDEDYTIIFDKNSFSYKIISVNDLKLDLENDNEKVNMPSFPSPEPKNGKVKFCNLCTYLVDFLAMTPRPPRDQRHLCLRYQVEGYTEEIVHDFEDRLETIFER</sequence>
<dbReference type="AlphaFoldDB" id="A0A699H5B2"/>
<name>A0A699H5B2_TANCI</name>
<feature type="coiled-coil region" evidence="1">
    <location>
        <begin position="352"/>
        <end position="404"/>
    </location>
</feature>
<evidence type="ECO:0000313" key="3">
    <source>
        <dbReference type="EMBL" id="GEX30264.1"/>
    </source>
</evidence>
<organism evidence="3">
    <name type="scientific">Tanacetum cinerariifolium</name>
    <name type="common">Dalmatian daisy</name>
    <name type="synonym">Chrysanthemum cinerariifolium</name>
    <dbReference type="NCBI Taxonomy" id="118510"/>
    <lineage>
        <taxon>Eukaryota</taxon>
        <taxon>Viridiplantae</taxon>
        <taxon>Streptophyta</taxon>
        <taxon>Embryophyta</taxon>
        <taxon>Tracheophyta</taxon>
        <taxon>Spermatophyta</taxon>
        <taxon>Magnoliopsida</taxon>
        <taxon>eudicotyledons</taxon>
        <taxon>Gunneridae</taxon>
        <taxon>Pentapetalae</taxon>
        <taxon>asterids</taxon>
        <taxon>campanulids</taxon>
        <taxon>Asterales</taxon>
        <taxon>Asteraceae</taxon>
        <taxon>Asteroideae</taxon>
        <taxon>Anthemideae</taxon>
        <taxon>Anthemidinae</taxon>
        <taxon>Tanacetum</taxon>
    </lineage>
</organism>
<feature type="domain" description="Retrovirus-related Pol polyprotein from transposon TNT 1-94-like beta-barrel" evidence="2">
    <location>
        <begin position="551"/>
        <end position="618"/>
    </location>
</feature>
<dbReference type="EMBL" id="BKCJ010100480">
    <property type="protein sequence ID" value="GEX30264.1"/>
    <property type="molecule type" value="Genomic_DNA"/>
</dbReference>
<evidence type="ECO:0000256" key="1">
    <source>
        <dbReference type="SAM" id="Coils"/>
    </source>
</evidence>
<keyword evidence="1" id="KW-0175">Coiled coil</keyword>
<evidence type="ECO:0000259" key="2">
    <source>
        <dbReference type="Pfam" id="PF22936"/>
    </source>
</evidence>
<gene>
    <name evidence="3" type="ORF">Tci_302239</name>
</gene>